<keyword evidence="6" id="KW-0547">Nucleotide-binding</keyword>
<keyword evidence="7" id="KW-0067">ATP-binding</keyword>
<keyword evidence="5 11" id="KW-0812">Transmembrane</keyword>
<feature type="domain" description="ABC transmembrane type-1" evidence="13">
    <location>
        <begin position="1"/>
        <end position="90"/>
    </location>
</feature>
<dbReference type="CDD" id="cd03250">
    <property type="entry name" value="ABCC_MRP_domain1"/>
    <property type="match status" value="1"/>
</dbReference>
<name>A0AA38ZQ17_VITRO</name>
<evidence type="ECO:0000256" key="4">
    <source>
        <dbReference type="ARBA" id="ARBA00022448"/>
    </source>
</evidence>
<feature type="transmembrane region" description="Helical" evidence="11">
    <location>
        <begin position="61"/>
        <end position="85"/>
    </location>
</feature>
<protein>
    <recommendedName>
        <fullName evidence="3">ABC-type xenobiotic transporter</fullName>
        <ecNumber evidence="3">7.6.2.2</ecNumber>
    </recommendedName>
</protein>
<evidence type="ECO:0000256" key="1">
    <source>
        <dbReference type="ARBA" id="ARBA00004370"/>
    </source>
</evidence>
<evidence type="ECO:0000256" key="5">
    <source>
        <dbReference type="ARBA" id="ARBA00022692"/>
    </source>
</evidence>
<evidence type="ECO:0000313" key="15">
    <source>
        <dbReference type="Proteomes" id="UP001168098"/>
    </source>
</evidence>
<feature type="domain" description="ABC transporter" evidence="12">
    <location>
        <begin position="46"/>
        <end position="278"/>
    </location>
</feature>
<dbReference type="PANTHER" id="PTHR24223:SF330">
    <property type="entry name" value="ATP-BINDING CASSETTE SUB-FAMILY C MEMBER 10"/>
    <property type="match status" value="1"/>
</dbReference>
<evidence type="ECO:0000256" key="9">
    <source>
        <dbReference type="ARBA" id="ARBA00023136"/>
    </source>
</evidence>
<dbReference type="InterPro" id="IPR036640">
    <property type="entry name" value="ABC1_TM_sf"/>
</dbReference>
<evidence type="ECO:0000256" key="3">
    <source>
        <dbReference type="ARBA" id="ARBA00012191"/>
    </source>
</evidence>
<evidence type="ECO:0000256" key="7">
    <source>
        <dbReference type="ARBA" id="ARBA00022840"/>
    </source>
</evidence>
<dbReference type="AlphaFoldDB" id="A0AA38ZQ17"/>
<evidence type="ECO:0000256" key="2">
    <source>
        <dbReference type="ARBA" id="ARBA00009726"/>
    </source>
</evidence>
<comment type="subcellular location">
    <subcellularLocation>
        <location evidence="1">Membrane</location>
    </subcellularLocation>
</comment>
<dbReference type="GO" id="GO:0016020">
    <property type="term" value="C:membrane"/>
    <property type="evidence" value="ECO:0007669"/>
    <property type="project" value="UniProtKB-SubCell"/>
</dbReference>
<dbReference type="PANTHER" id="PTHR24223">
    <property type="entry name" value="ATP-BINDING CASSETTE SUB-FAMILY C"/>
    <property type="match status" value="1"/>
</dbReference>
<feature type="transmembrane region" description="Helical" evidence="11">
    <location>
        <begin position="31"/>
        <end position="55"/>
    </location>
</feature>
<evidence type="ECO:0000313" key="14">
    <source>
        <dbReference type="EMBL" id="KAJ9693151.1"/>
    </source>
</evidence>
<organism evidence="14 15">
    <name type="scientific">Vitis rotundifolia</name>
    <name type="common">Muscadine grape</name>
    <dbReference type="NCBI Taxonomy" id="103349"/>
    <lineage>
        <taxon>Eukaryota</taxon>
        <taxon>Viridiplantae</taxon>
        <taxon>Streptophyta</taxon>
        <taxon>Embryophyta</taxon>
        <taxon>Tracheophyta</taxon>
        <taxon>Spermatophyta</taxon>
        <taxon>Magnoliopsida</taxon>
        <taxon>eudicotyledons</taxon>
        <taxon>Gunneridae</taxon>
        <taxon>Pentapetalae</taxon>
        <taxon>rosids</taxon>
        <taxon>Vitales</taxon>
        <taxon>Vitaceae</taxon>
        <taxon>Viteae</taxon>
        <taxon>Vitis</taxon>
    </lineage>
</organism>
<feature type="transmembrane region" description="Helical" evidence="11">
    <location>
        <begin position="336"/>
        <end position="357"/>
    </location>
</feature>
<dbReference type="EMBL" id="JARBHA010000009">
    <property type="protein sequence ID" value="KAJ9693151.1"/>
    <property type="molecule type" value="Genomic_DNA"/>
</dbReference>
<dbReference type="EC" id="7.6.2.2" evidence="3"/>
<dbReference type="Gene3D" id="1.20.1560.10">
    <property type="entry name" value="ABC transporter type 1, transmembrane domain"/>
    <property type="match status" value="1"/>
</dbReference>
<dbReference type="InterPro" id="IPR050173">
    <property type="entry name" value="ABC_transporter_C-like"/>
</dbReference>
<reference evidence="14 15" key="1">
    <citation type="journal article" date="2023" name="BMC Biotechnol.">
        <title>Vitis rotundifolia cv Carlos genome sequencing.</title>
        <authorList>
            <person name="Huff M."/>
            <person name="Hulse-Kemp A."/>
            <person name="Scheffler B."/>
            <person name="Youngblood R."/>
            <person name="Simpson S."/>
            <person name="Babiker E."/>
            <person name="Staton M."/>
        </authorList>
    </citation>
    <scope>NUCLEOTIDE SEQUENCE [LARGE SCALE GENOMIC DNA]</scope>
    <source>
        <tissue evidence="14">Leaf</tissue>
    </source>
</reference>
<dbReference type="PROSITE" id="PS50929">
    <property type="entry name" value="ABC_TM1F"/>
    <property type="match status" value="1"/>
</dbReference>
<evidence type="ECO:0000256" key="10">
    <source>
        <dbReference type="ARBA" id="ARBA00034018"/>
    </source>
</evidence>
<evidence type="ECO:0000256" key="11">
    <source>
        <dbReference type="SAM" id="Phobius"/>
    </source>
</evidence>
<evidence type="ECO:0000259" key="13">
    <source>
        <dbReference type="PROSITE" id="PS50929"/>
    </source>
</evidence>
<dbReference type="PROSITE" id="PS50893">
    <property type="entry name" value="ABC_TRANSPORTER_2"/>
    <property type="match status" value="1"/>
</dbReference>
<dbReference type="InterPro" id="IPR003439">
    <property type="entry name" value="ABC_transporter-like_ATP-bd"/>
</dbReference>
<dbReference type="GO" id="GO:0005524">
    <property type="term" value="F:ATP binding"/>
    <property type="evidence" value="ECO:0007669"/>
    <property type="project" value="UniProtKB-KW"/>
</dbReference>
<dbReference type="InterPro" id="IPR017871">
    <property type="entry name" value="ABC_transporter-like_CS"/>
</dbReference>
<keyword evidence="9 11" id="KW-0472">Membrane</keyword>
<comment type="caution">
    <text evidence="14">The sequence shown here is derived from an EMBL/GenBank/DDBJ whole genome shotgun (WGS) entry which is preliminary data.</text>
</comment>
<evidence type="ECO:0000259" key="12">
    <source>
        <dbReference type="PROSITE" id="PS50893"/>
    </source>
</evidence>
<evidence type="ECO:0000256" key="8">
    <source>
        <dbReference type="ARBA" id="ARBA00022989"/>
    </source>
</evidence>
<dbReference type="Pfam" id="PF00005">
    <property type="entry name" value="ABC_tran"/>
    <property type="match status" value="1"/>
</dbReference>
<keyword evidence="4" id="KW-0813">Transport</keyword>
<accession>A0AA38ZQ17</accession>
<dbReference type="GO" id="GO:0008559">
    <property type="term" value="F:ABC-type xenobiotic transporter activity"/>
    <property type="evidence" value="ECO:0007669"/>
    <property type="project" value="UniProtKB-EC"/>
</dbReference>
<proteinExistence type="inferred from homology"/>
<dbReference type="SMART" id="SM00382">
    <property type="entry name" value="AAA"/>
    <property type="match status" value="1"/>
</dbReference>
<keyword evidence="15" id="KW-1185">Reference proteome</keyword>
<gene>
    <name evidence="14" type="ORF">PVL29_012054</name>
</gene>
<comment type="similarity">
    <text evidence="2">Belongs to the ABC transporter superfamily. ABCC family. Conjugate transporter (TC 3.A.1.208) subfamily.</text>
</comment>
<dbReference type="PROSITE" id="PS00211">
    <property type="entry name" value="ABC_TRANSPORTER_1"/>
    <property type="match status" value="1"/>
</dbReference>
<comment type="catalytic activity">
    <reaction evidence="10">
        <text>ATP + H2O + xenobioticSide 1 = ADP + phosphate + xenobioticSide 2.</text>
        <dbReference type="EC" id="7.6.2.2"/>
    </reaction>
</comment>
<dbReference type="Proteomes" id="UP001168098">
    <property type="component" value="Unassembled WGS sequence"/>
</dbReference>
<dbReference type="SUPFAM" id="SSF52540">
    <property type="entry name" value="P-loop containing nucleoside triphosphate hydrolases"/>
    <property type="match status" value="1"/>
</dbReference>
<evidence type="ECO:0000256" key="6">
    <source>
        <dbReference type="ARBA" id="ARBA00022741"/>
    </source>
</evidence>
<dbReference type="Gene3D" id="3.40.50.300">
    <property type="entry name" value="P-loop containing nucleotide triphosphate hydrolases"/>
    <property type="match status" value="1"/>
</dbReference>
<dbReference type="InterPro" id="IPR011527">
    <property type="entry name" value="ABC1_TM_dom"/>
</dbReference>
<dbReference type="GO" id="GO:0016887">
    <property type="term" value="F:ATP hydrolysis activity"/>
    <property type="evidence" value="ECO:0007669"/>
    <property type="project" value="InterPro"/>
</dbReference>
<keyword evidence="8 11" id="KW-1133">Transmembrane helix</keyword>
<dbReference type="InterPro" id="IPR003593">
    <property type="entry name" value="AAA+_ATPase"/>
</dbReference>
<dbReference type="InterPro" id="IPR027417">
    <property type="entry name" value="P-loop_NTPase"/>
</dbReference>
<sequence length="395" mass="44252">MYGWELLFMSWLKEIRSSEVKHLSTRKYLDAWCVFFWATTPTLFSLFTFGLFTLMGYQLDAAMVFTCLALFNTLISPLNSFPWVINGLIDVGSGKSSLLNSILKEMRLIHGSIYLGGSITYVPQVPWILSGTIRENILFGKAYDSTRYSDVLEACALDIDISLMVGGDMAYIGDKGVNLSGGQRARLALARAIYHGSDIFMLDDVLSAVDAQVAWWILHNAILGPLMNQHTRVLCTHNIQAMSSADMIVVMDKGHVKWVGSSTDFSVSSHSTFCSLNEFTVSQVQSLECSTNTSTETKQDCKPERDSICVPGEAQEIIEVELRKEGRVELTVYKNYATYSGWFITVVICLSAILMQASRNGNDLWLSYWVDTTTGSSHTEYSTSFYLVTDQFFFE</sequence>